<dbReference type="PATRIC" id="fig|1393034.3.peg.1134"/>
<comment type="caution">
    <text evidence="1">The sequence shown here is derived from an EMBL/GenBank/DDBJ whole genome shotgun (WGS) entry which is preliminary data.</text>
</comment>
<dbReference type="EMBL" id="LSCR01000029">
    <property type="protein sequence ID" value="KXB33933.1"/>
    <property type="molecule type" value="Genomic_DNA"/>
</dbReference>
<keyword evidence="2" id="KW-1185">Reference proteome</keyword>
<dbReference type="Proteomes" id="UP000070675">
    <property type="component" value="Unassembled WGS sequence"/>
</dbReference>
<gene>
    <name evidence="1" type="ORF">HMPREF3192_01166</name>
</gene>
<organism evidence="1 2">
    <name type="scientific">Atopobium deltae</name>
    <dbReference type="NCBI Taxonomy" id="1393034"/>
    <lineage>
        <taxon>Bacteria</taxon>
        <taxon>Bacillati</taxon>
        <taxon>Actinomycetota</taxon>
        <taxon>Coriobacteriia</taxon>
        <taxon>Coriobacteriales</taxon>
        <taxon>Atopobiaceae</taxon>
        <taxon>Atopobium</taxon>
    </lineage>
</organism>
<evidence type="ECO:0000313" key="2">
    <source>
        <dbReference type="Proteomes" id="UP000070675"/>
    </source>
</evidence>
<proteinExistence type="predicted"/>
<reference evidence="2" key="1">
    <citation type="submission" date="2016-01" db="EMBL/GenBank/DDBJ databases">
        <authorList>
            <person name="Mitreva M."/>
            <person name="Pepin K.H."/>
            <person name="Mihindukulasuriya K.A."/>
            <person name="Fulton R."/>
            <person name="Fronick C."/>
            <person name="O'Laughlin M."/>
            <person name="Miner T."/>
            <person name="Herter B."/>
            <person name="Rosa B.A."/>
            <person name="Cordes M."/>
            <person name="Tomlinson C."/>
            <person name="Wollam A."/>
            <person name="Palsikar V.B."/>
            <person name="Mardis E.R."/>
            <person name="Wilson R.K."/>
        </authorList>
    </citation>
    <scope>NUCLEOTIDE SEQUENCE [LARGE SCALE GENOMIC DNA]</scope>
    <source>
        <strain evidence="2">DNF00019</strain>
    </source>
</reference>
<sequence length="43" mass="4882">MVANNLTDDHFYPQKAFTGQIKLKLNLLKAMCLVTVTSRTSRL</sequence>
<evidence type="ECO:0000313" key="1">
    <source>
        <dbReference type="EMBL" id="KXB33933.1"/>
    </source>
</evidence>
<accession>A0A133XSK8</accession>
<name>A0A133XSK8_9ACTN</name>
<dbReference type="AlphaFoldDB" id="A0A133XSK8"/>
<protein>
    <submittedName>
        <fullName evidence="1">Uncharacterized protein</fullName>
    </submittedName>
</protein>